<dbReference type="GO" id="GO:0033745">
    <property type="term" value="F:L-methionine-(R)-S-oxide reductase activity"/>
    <property type="evidence" value="ECO:0007669"/>
    <property type="project" value="TreeGrafter"/>
</dbReference>
<dbReference type="PANTHER" id="PTHR21021:SF15">
    <property type="entry name" value="FREE METHIONINE-R-SULFOXIDE REDUCTASE"/>
    <property type="match status" value="1"/>
</dbReference>
<protein>
    <submittedName>
        <fullName evidence="3">GAF domain-containing protein</fullName>
    </submittedName>
</protein>
<dbReference type="EMBL" id="DTPE01000241">
    <property type="protein sequence ID" value="HGE75692.1"/>
    <property type="molecule type" value="Genomic_DNA"/>
</dbReference>
<dbReference type="InterPro" id="IPR029016">
    <property type="entry name" value="GAF-like_dom_sf"/>
</dbReference>
<proteinExistence type="inferred from homology"/>
<dbReference type="InterPro" id="IPR051330">
    <property type="entry name" value="Phosphatase_reg/MetRdx"/>
</dbReference>
<accession>A0A7V3VT15</accession>
<comment type="similarity">
    <text evidence="1">Belongs to the free Met sulfoxide reductase family.</text>
</comment>
<evidence type="ECO:0000259" key="2">
    <source>
        <dbReference type="SMART" id="SM00065"/>
    </source>
</evidence>
<dbReference type="GO" id="GO:0005829">
    <property type="term" value="C:cytosol"/>
    <property type="evidence" value="ECO:0007669"/>
    <property type="project" value="TreeGrafter"/>
</dbReference>
<dbReference type="PANTHER" id="PTHR21021">
    <property type="entry name" value="GAF/PUTATIVE CYTOSKELETAL PROTEIN"/>
    <property type="match status" value="1"/>
</dbReference>
<dbReference type="AlphaFoldDB" id="A0A7V3VT15"/>
<dbReference type="Pfam" id="PF01590">
    <property type="entry name" value="GAF"/>
    <property type="match status" value="1"/>
</dbReference>
<dbReference type="SMART" id="SM00065">
    <property type="entry name" value="GAF"/>
    <property type="match status" value="1"/>
</dbReference>
<dbReference type="Gene3D" id="3.30.450.40">
    <property type="match status" value="1"/>
</dbReference>
<feature type="domain" description="GAF" evidence="2">
    <location>
        <begin position="25"/>
        <end position="161"/>
    </location>
</feature>
<dbReference type="InterPro" id="IPR003018">
    <property type="entry name" value="GAF"/>
</dbReference>
<reference evidence="3" key="1">
    <citation type="journal article" date="2020" name="mSystems">
        <title>Genome- and Community-Level Interaction Insights into Carbon Utilization and Element Cycling Functions of Hydrothermarchaeota in Hydrothermal Sediment.</title>
        <authorList>
            <person name="Zhou Z."/>
            <person name="Liu Y."/>
            <person name="Xu W."/>
            <person name="Pan J."/>
            <person name="Luo Z.H."/>
            <person name="Li M."/>
        </authorList>
    </citation>
    <scope>NUCLEOTIDE SEQUENCE [LARGE SCALE GENOMIC DNA]</scope>
    <source>
        <strain evidence="3">SpSt-966</strain>
    </source>
</reference>
<name>A0A7V3VT15_9BACT</name>
<sequence>MKISGKPEFESVKKDIDKLISTSKDRKAMMQKIAEYLHEEISYYDWVGFYLVEEEDVLSLGPYVGEPTVHTRISFGQGICGQAAAKKDTFVIQDVSKETNYLSCNAEVKSEIVLPVMKDGKILGELDIDSHSLAPFDDEDKKFLNWICNKLANSKIFLDGE</sequence>
<evidence type="ECO:0000313" key="3">
    <source>
        <dbReference type="EMBL" id="HGE75692.1"/>
    </source>
</evidence>
<organism evidence="3">
    <name type="scientific">Mesoaciditoga lauensis</name>
    <dbReference type="NCBI Taxonomy" id="1495039"/>
    <lineage>
        <taxon>Bacteria</taxon>
        <taxon>Thermotogati</taxon>
        <taxon>Thermotogota</taxon>
        <taxon>Thermotogae</taxon>
        <taxon>Mesoaciditogales</taxon>
        <taxon>Mesoaciditogaceae</taxon>
        <taxon>Mesoaciditoga</taxon>
    </lineage>
</organism>
<gene>
    <name evidence="3" type="ORF">ENX73_06160</name>
</gene>
<evidence type="ECO:0000256" key="1">
    <source>
        <dbReference type="ARBA" id="ARBA00038454"/>
    </source>
</evidence>
<dbReference type="SUPFAM" id="SSF55781">
    <property type="entry name" value="GAF domain-like"/>
    <property type="match status" value="1"/>
</dbReference>
<comment type="caution">
    <text evidence="3">The sequence shown here is derived from an EMBL/GenBank/DDBJ whole genome shotgun (WGS) entry which is preliminary data.</text>
</comment>